<dbReference type="InterPro" id="IPR029069">
    <property type="entry name" value="HotDog_dom_sf"/>
</dbReference>
<dbReference type="RefSeq" id="WP_144067365.1">
    <property type="nucleotide sequence ID" value="NZ_CP041636.1"/>
</dbReference>
<dbReference type="InterPro" id="IPR054357">
    <property type="entry name" value="MFE-2_N"/>
</dbReference>
<dbReference type="Proteomes" id="UP000317496">
    <property type="component" value="Chromosome"/>
</dbReference>
<dbReference type="PANTHER" id="PTHR13078">
    <property type="entry name" value="PEROXISOMAL MULTIFUNCTIONAL ENZYME TYPE 2-RELATED"/>
    <property type="match status" value="1"/>
</dbReference>
<dbReference type="EMBL" id="CP041636">
    <property type="protein sequence ID" value="QDO96384.1"/>
    <property type="molecule type" value="Genomic_DNA"/>
</dbReference>
<dbReference type="Pfam" id="PF01575">
    <property type="entry name" value="MaoC_dehydratas"/>
    <property type="match status" value="1"/>
</dbReference>
<reference evidence="3 4" key="1">
    <citation type="submission" date="2019-07" db="EMBL/GenBank/DDBJ databases">
        <title>Genome sequencing for Ferrovibrio sp. K5.</title>
        <authorList>
            <person name="Park S.-J."/>
        </authorList>
    </citation>
    <scope>NUCLEOTIDE SEQUENCE [LARGE SCALE GENOMIC DNA]</scope>
    <source>
        <strain evidence="3 4">K5</strain>
    </source>
</reference>
<dbReference type="OrthoDB" id="5522043at2"/>
<keyword evidence="4" id="KW-1185">Reference proteome</keyword>
<dbReference type="SUPFAM" id="SSF54637">
    <property type="entry name" value="Thioesterase/thiol ester dehydrase-isomerase"/>
    <property type="match status" value="2"/>
</dbReference>
<feature type="domain" description="MaoC-like" evidence="1">
    <location>
        <begin position="165"/>
        <end position="275"/>
    </location>
</feature>
<dbReference type="InterPro" id="IPR002539">
    <property type="entry name" value="MaoC-like_dom"/>
</dbReference>
<evidence type="ECO:0000313" key="3">
    <source>
        <dbReference type="EMBL" id="QDO96384.1"/>
    </source>
</evidence>
<dbReference type="Pfam" id="PF22622">
    <property type="entry name" value="MFE-2_hydrat-2_N"/>
    <property type="match status" value="1"/>
</dbReference>
<accession>A0A516GXW4</accession>
<proteinExistence type="predicted"/>
<evidence type="ECO:0000259" key="1">
    <source>
        <dbReference type="Pfam" id="PF01575"/>
    </source>
</evidence>
<organism evidence="3 4">
    <name type="scientific">Ferrovibrio terrae</name>
    <dbReference type="NCBI Taxonomy" id="2594003"/>
    <lineage>
        <taxon>Bacteria</taxon>
        <taxon>Pseudomonadati</taxon>
        <taxon>Pseudomonadota</taxon>
        <taxon>Alphaproteobacteria</taxon>
        <taxon>Rhodospirillales</taxon>
        <taxon>Rhodospirillaceae</taxon>
        <taxon>Ferrovibrio</taxon>
    </lineage>
</organism>
<dbReference type="PANTHER" id="PTHR13078:SF56">
    <property type="entry name" value="PEROXISOMAL MULTIFUNCTIONAL ENZYME TYPE 2"/>
    <property type="match status" value="1"/>
</dbReference>
<dbReference type="GO" id="GO:0044594">
    <property type="term" value="F:17-beta-hydroxysteroid dehydrogenase (NAD+) activity"/>
    <property type="evidence" value="ECO:0007669"/>
    <property type="project" value="TreeGrafter"/>
</dbReference>
<protein>
    <submittedName>
        <fullName evidence="3">3-alpha,7-alpha, 12-alpha-trihydroxy-5-beta-cholest-24-enoyl-CoA hydratase</fullName>
    </submittedName>
</protein>
<dbReference type="KEGG" id="fer:FNB15_03415"/>
<evidence type="ECO:0000259" key="2">
    <source>
        <dbReference type="Pfam" id="PF22622"/>
    </source>
</evidence>
<dbReference type="Gene3D" id="3.10.129.10">
    <property type="entry name" value="Hotdog Thioesterase"/>
    <property type="match status" value="1"/>
</dbReference>
<dbReference type="GO" id="GO:0003857">
    <property type="term" value="F:(3S)-3-hydroxyacyl-CoA dehydrogenase (NAD+) activity"/>
    <property type="evidence" value="ECO:0007669"/>
    <property type="project" value="TreeGrafter"/>
</dbReference>
<gene>
    <name evidence="3" type="ORF">FNB15_03415</name>
</gene>
<evidence type="ECO:0000313" key="4">
    <source>
        <dbReference type="Proteomes" id="UP000317496"/>
    </source>
</evidence>
<dbReference type="AlphaFoldDB" id="A0A516GXW4"/>
<dbReference type="GO" id="GO:0006635">
    <property type="term" value="P:fatty acid beta-oxidation"/>
    <property type="evidence" value="ECO:0007669"/>
    <property type="project" value="TreeGrafter"/>
</dbReference>
<name>A0A516GXW4_9PROT</name>
<feature type="domain" description="Peroxisomal multifunctional enzyme type 2-like N-terminal" evidence="2">
    <location>
        <begin position="21"/>
        <end position="148"/>
    </location>
</feature>
<dbReference type="GO" id="GO:0004300">
    <property type="term" value="F:enoyl-CoA hydratase activity"/>
    <property type="evidence" value="ECO:0007669"/>
    <property type="project" value="TreeGrafter"/>
</dbReference>
<sequence length="285" mass="31462">MSALFDPQRLFDWRFEDKQHSYDARDAILYALGVGLPLTPGDTPDLRFLMEDRLRVLPTYAVTLASPGMWVKAPELGIDWPKLLHVGQAARFIAELPPQARIIGRARIKSLHDRGVSKGAICVVEREISDASTGELYCSIDQTLLLRGNGGFGGSAPPDMELLAPPGREADLDETVTVSPRGALIYRLSGDVNPLHADYEIARRAGFERPILHGLATYGLAGALVMMRFCDAEPRRLKALRVRFAGIVLPGDAVRFRFWHSGDVVWFDAFVGERKVLDQGIAEIG</sequence>